<dbReference type="EMBL" id="NNAY01000174">
    <property type="protein sequence ID" value="OXU30313.1"/>
    <property type="molecule type" value="Genomic_DNA"/>
</dbReference>
<name>A0A232FI98_9HYME</name>
<dbReference type="SUPFAM" id="SSF57850">
    <property type="entry name" value="RING/U-box"/>
    <property type="match status" value="1"/>
</dbReference>
<accession>A0A232FI98</accession>
<organism evidence="4 5">
    <name type="scientific">Trichomalopsis sarcophagae</name>
    <dbReference type="NCBI Taxonomy" id="543379"/>
    <lineage>
        <taxon>Eukaryota</taxon>
        <taxon>Metazoa</taxon>
        <taxon>Ecdysozoa</taxon>
        <taxon>Arthropoda</taxon>
        <taxon>Hexapoda</taxon>
        <taxon>Insecta</taxon>
        <taxon>Pterygota</taxon>
        <taxon>Neoptera</taxon>
        <taxon>Endopterygota</taxon>
        <taxon>Hymenoptera</taxon>
        <taxon>Apocrita</taxon>
        <taxon>Proctotrupomorpha</taxon>
        <taxon>Chalcidoidea</taxon>
        <taxon>Pteromalidae</taxon>
        <taxon>Pteromalinae</taxon>
        <taxon>Trichomalopsis</taxon>
    </lineage>
</organism>
<dbReference type="GO" id="GO:0004842">
    <property type="term" value="F:ubiquitin-protein transferase activity"/>
    <property type="evidence" value="ECO:0007669"/>
    <property type="project" value="TreeGrafter"/>
</dbReference>
<dbReference type="SMART" id="SM00248">
    <property type="entry name" value="ANK"/>
    <property type="match status" value="3"/>
</dbReference>
<evidence type="ECO:0000313" key="5">
    <source>
        <dbReference type="Proteomes" id="UP000215335"/>
    </source>
</evidence>
<evidence type="ECO:0000256" key="2">
    <source>
        <dbReference type="ARBA" id="ARBA00023043"/>
    </source>
</evidence>
<reference evidence="4 5" key="1">
    <citation type="journal article" date="2017" name="Curr. Biol.">
        <title>The Evolution of Venom by Co-option of Single-Copy Genes.</title>
        <authorList>
            <person name="Martinson E.O."/>
            <person name="Mrinalini"/>
            <person name="Kelkar Y.D."/>
            <person name="Chang C.H."/>
            <person name="Werren J.H."/>
        </authorList>
    </citation>
    <scope>NUCLEOTIDE SEQUENCE [LARGE SCALE GENOMIC DNA]</scope>
    <source>
        <strain evidence="4 5">Alberta</strain>
        <tissue evidence="4">Whole body</tissue>
    </source>
</reference>
<proteinExistence type="predicted"/>
<dbReference type="SUPFAM" id="SSF48403">
    <property type="entry name" value="Ankyrin repeat"/>
    <property type="match status" value="1"/>
</dbReference>
<dbReference type="Proteomes" id="UP000215335">
    <property type="component" value="Unassembled WGS sequence"/>
</dbReference>
<protein>
    <submittedName>
        <fullName evidence="4">Uncharacterized protein</fullName>
    </submittedName>
</protein>
<feature type="repeat" description="ANK" evidence="3">
    <location>
        <begin position="165"/>
        <end position="197"/>
    </location>
</feature>
<dbReference type="InterPro" id="IPR036770">
    <property type="entry name" value="Ankyrin_rpt-contain_sf"/>
</dbReference>
<dbReference type="AlphaFoldDB" id="A0A232FI98"/>
<dbReference type="PANTHER" id="PTHR24171">
    <property type="entry name" value="ANKYRIN REPEAT DOMAIN-CONTAINING PROTEIN 39-RELATED"/>
    <property type="match status" value="1"/>
</dbReference>
<dbReference type="PROSITE" id="PS50297">
    <property type="entry name" value="ANK_REP_REGION"/>
    <property type="match status" value="1"/>
</dbReference>
<dbReference type="GO" id="GO:0031436">
    <property type="term" value="C:BRCA1-BARD1 complex"/>
    <property type="evidence" value="ECO:0007669"/>
    <property type="project" value="TreeGrafter"/>
</dbReference>
<dbReference type="InterPro" id="IPR002110">
    <property type="entry name" value="Ankyrin_rpt"/>
</dbReference>
<dbReference type="Pfam" id="PF00023">
    <property type="entry name" value="Ank"/>
    <property type="match status" value="1"/>
</dbReference>
<evidence type="ECO:0000256" key="1">
    <source>
        <dbReference type="ARBA" id="ARBA00022737"/>
    </source>
</evidence>
<evidence type="ECO:0000256" key="3">
    <source>
        <dbReference type="PROSITE-ProRule" id="PRU00023"/>
    </source>
</evidence>
<dbReference type="Gene3D" id="3.40.50.10190">
    <property type="entry name" value="BRCT domain"/>
    <property type="match status" value="2"/>
</dbReference>
<dbReference type="Gene3D" id="1.25.40.20">
    <property type="entry name" value="Ankyrin repeat-containing domain"/>
    <property type="match status" value="2"/>
</dbReference>
<keyword evidence="5" id="KW-1185">Reference proteome</keyword>
<dbReference type="PROSITE" id="PS50088">
    <property type="entry name" value="ANK_REPEAT"/>
    <property type="match status" value="2"/>
</dbReference>
<sequence>MATDSMWIKTHEALNDFFKTLTCTNNEVLCNPKQFLNCGHFACGRCIGTSTNCVECNIPGDVSDIHSDSKLNELLINLNIISESVGFIKPSVSSNNIIPDTDKQSEIANSENNSIKRPRNTRVKKLIKASLDETLNSSICESTFSSSKRKTNEIIPKNINKKDKKGETALHRACRRNEIDRVKLLLKHGANPNTKDNAGWTPLQESVNYGFYEVCEILLNAGVSPDTPAFDNRTALHEAVMLDYCDLASLLIKFNSNRNVFDNVGKKPIDYCKSQKMANLFKTLQSTVENKSETVGESSKIQDVNKSLNQSASENKIVLYGSNLNKKNHKLLTYLGTEKKIKIVNSLDRSVSHVIFETDSTGNIKMTYDVLLSIIYGKWLLNSLSVLKESDNIEAMDLEIFELNPPQLMDGPVRARENIEKQNPKLFNNCNFYFTMKSYESTTYDDMSITKDQLTRLVSAGDGVNMTREPKPEDIKGSLSPFHVAHNPRHSLHKCTHYIIYNPENLNSLSHRVTYNMPFLKSLPLMWFIESVLRFQLIDPVDLDRTSRLLMNAPEIPLRKDSKISTAELRVVFTRDIFPAVLYTQHRAGTASPQ</sequence>
<feature type="repeat" description="ANK" evidence="3">
    <location>
        <begin position="231"/>
        <end position="263"/>
    </location>
</feature>
<keyword evidence="1" id="KW-0677">Repeat</keyword>
<dbReference type="GO" id="GO:0085020">
    <property type="term" value="P:protein K6-linked ubiquitination"/>
    <property type="evidence" value="ECO:0007669"/>
    <property type="project" value="TreeGrafter"/>
</dbReference>
<dbReference type="InterPro" id="IPR036420">
    <property type="entry name" value="BRCT_dom_sf"/>
</dbReference>
<dbReference type="OrthoDB" id="2384350at2759"/>
<dbReference type="PANTHER" id="PTHR24171:SF8">
    <property type="entry name" value="BRCA1-ASSOCIATED RING DOMAIN PROTEIN 1"/>
    <property type="match status" value="1"/>
</dbReference>
<evidence type="ECO:0000313" key="4">
    <source>
        <dbReference type="EMBL" id="OXU30313.1"/>
    </source>
</evidence>
<dbReference type="Pfam" id="PF12796">
    <property type="entry name" value="Ank_2"/>
    <property type="match status" value="1"/>
</dbReference>
<dbReference type="GO" id="GO:0070531">
    <property type="term" value="C:BRCA1-A complex"/>
    <property type="evidence" value="ECO:0007669"/>
    <property type="project" value="TreeGrafter"/>
</dbReference>
<gene>
    <name evidence="4" type="ORF">TSAR_015429</name>
</gene>
<dbReference type="SUPFAM" id="SSF52113">
    <property type="entry name" value="BRCT domain"/>
    <property type="match status" value="1"/>
</dbReference>
<keyword evidence="2 3" id="KW-0040">ANK repeat</keyword>
<dbReference type="STRING" id="543379.A0A232FI98"/>
<comment type="caution">
    <text evidence="4">The sequence shown here is derived from an EMBL/GenBank/DDBJ whole genome shotgun (WGS) entry which is preliminary data.</text>
</comment>